<gene>
    <name evidence="1" type="ORF">BRPE64_ECDS02630</name>
</gene>
<organism evidence="1 2">
    <name type="scientific">Caballeronia insecticola</name>
    <dbReference type="NCBI Taxonomy" id="758793"/>
    <lineage>
        <taxon>Bacteria</taxon>
        <taxon>Pseudomonadati</taxon>
        <taxon>Pseudomonadota</taxon>
        <taxon>Betaproteobacteria</taxon>
        <taxon>Burkholderiales</taxon>
        <taxon>Burkholderiaceae</taxon>
        <taxon>Caballeronia</taxon>
    </lineage>
</organism>
<accession>A0A060PRS2</accession>
<dbReference type="AlphaFoldDB" id="A0A060PRS2"/>
<keyword evidence="1" id="KW-0614">Plasmid</keyword>
<reference evidence="1 2" key="2">
    <citation type="journal article" date="2018" name="Int. J. Syst. Evol. Microbiol.">
        <title>Burkholderia insecticola sp. nov., a gut symbiotic bacterium of the bean bug Riptortus pedestris.</title>
        <authorList>
            <person name="Takeshita K."/>
            <person name="Tamaki H."/>
            <person name="Ohbayashi T."/>
            <person name="Meng X.-Y."/>
            <person name="Sone T."/>
            <person name="Mitani Y."/>
            <person name="Peeters C."/>
            <person name="Kikuchi Y."/>
            <person name="Vandamme P."/>
        </authorList>
    </citation>
    <scope>NUCLEOTIDE SEQUENCE [LARGE SCALE GENOMIC DNA]</scope>
    <source>
        <strain evidence="1">RPE64</strain>
        <plasmid evidence="1 2">p2</plasmid>
    </source>
</reference>
<keyword evidence="2" id="KW-1185">Reference proteome</keyword>
<protein>
    <submittedName>
        <fullName evidence="1">Uncharacterized protein</fullName>
    </submittedName>
</protein>
<proteinExistence type="predicted"/>
<geneLocation type="plasmid" evidence="1 2">
    <name>p2</name>
</geneLocation>
<dbReference type="EMBL" id="AP013062">
    <property type="protein sequence ID" value="BAO94145.1"/>
    <property type="molecule type" value="Genomic_DNA"/>
</dbReference>
<evidence type="ECO:0000313" key="1">
    <source>
        <dbReference type="EMBL" id="BAO94145.1"/>
    </source>
</evidence>
<evidence type="ECO:0000313" key="2">
    <source>
        <dbReference type="Proteomes" id="UP000013966"/>
    </source>
</evidence>
<dbReference type="HOGENOM" id="CLU_3325529_0_0_4"/>
<reference evidence="1 2" key="1">
    <citation type="journal article" date="2013" name="Genome Announc.">
        <title>Complete Genome Sequence of Burkholderia sp. Strain RPE64, Bacterial Symbiont of the Bean Bug Riptortus pedestris.</title>
        <authorList>
            <person name="Shibata T.F."/>
            <person name="Maeda T."/>
            <person name="Nikoh N."/>
            <person name="Yamaguchi K."/>
            <person name="Oshima K."/>
            <person name="Hattori M."/>
            <person name="Nishiyama T."/>
            <person name="Hasebe M."/>
            <person name="Fukatsu T."/>
            <person name="Kikuchi Y."/>
            <person name="Shigenobu S."/>
        </authorList>
    </citation>
    <scope>NUCLEOTIDE SEQUENCE [LARGE SCALE GENOMIC DNA]</scope>
    <source>
        <plasmid evidence="1 2">p2</plasmid>
    </source>
</reference>
<dbReference type="KEGG" id="buo:BRPE64_ECDS02630"/>
<name>A0A060PRS2_9BURK</name>
<sequence>MQIGVQATLLSPSWRRVRNVVEALNELCSRAPLATVDS</sequence>
<dbReference type="Proteomes" id="UP000013966">
    <property type="component" value="Plasmid p2"/>
</dbReference>